<dbReference type="RefSeq" id="XP_016840002.1">
    <property type="nucleotide sequence ID" value="XM_016984513.3"/>
</dbReference>
<dbReference type="OrthoDB" id="206088at2759"/>
<dbReference type="Proteomes" id="UP000002358">
    <property type="component" value="Chromosome 3"/>
</dbReference>
<dbReference type="SMR" id="A0A7M7IY95"/>
<dbReference type="GeneID" id="100679460"/>
<keyword evidence="3" id="KW-1185">Reference proteome</keyword>
<feature type="coiled-coil region" evidence="1">
    <location>
        <begin position="70"/>
        <end position="111"/>
    </location>
</feature>
<dbReference type="EnsemblMetazoa" id="XM_016984513">
    <property type="protein sequence ID" value="XP_016840002"/>
    <property type="gene ID" value="LOC100679460"/>
</dbReference>
<name>A0A7M7IY95_NASVI</name>
<protein>
    <submittedName>
        <fullName evidence="2">Uncharacterized protein</fullName>
    </submittedName>
</protein>
<reference evidence="2" key="1">
    <citation type="submission" date="2021-01" db="UniProtKB">
        <authorList>
            <consortium name="EnsemblMetazoa"/>
        </authorList>
    </citation>
    <scope>IDENTIFICATION</scope>
</reference>
<evidence type="ECO:0000256" key="1">
    <source>
        <dbReference type="SAM" id="Coils"/>
    </source>
</evidence>
<dbReference type="InParanoid" id="A0A7M7IY95"/>
<evidence type="ECO:0000313" key="3">
    <source>
        <dbReference type="Proteomes" id="UP000002358"/>
    </source>
</evidence>
<organism evidence="2 3">
    <name type="scientific">Nasonia vitripennis</name>
    <name type="common">Parasitic wasp</name>
    <dbReference type="NCBI Taxonomy" id="7425"/>
    <lineage>
        <taxon>Eukaryota</taxon>
        <taxon>Metazoa</taxon>
        <taxon>Ecdysozoa</taxon>
        <taxon>Arthropoda</taxon>
        <taxon>Hexapoda</taxon>
        <taxon>Insecta</taxon>
        <taxon>Pterygota</taxon>
        <taxon>Neoptera</taxon>
        <taxon>Endopterygota</taxon>
        <taxon>Hymenoptera</taxon>
        <taxon>Apocrita</taxon>
        <taxon>Proctotrupomorpha</taxon>
        <taxon>Chalcidoidea</taxon>
        <taxon>Pteromalidae</taxon>
        <taxon>Pteromalinae</taxon>
        <taxon>Nasonia</taxon>
    </lineage>
</organism>
<proteinExistence type="predicted"/>
<sequence>MHACVVLKKESKNFEVMRGNNYKLSTGLCVLAVSMLMLGCYKVDAAPQPIPPGMMYREDYGAELPSQTLVDRLKQIVERKEQKIEKEIAELAEEQMEIQALIDAKARNQREHQQPPEFSEEDTEALPVPAAMYHSGPLHSGKRTSYMALCHFKICNMGRKRQM</sequence>
<keyword evidence="1" id="KW-0175">Coiled coil</keyword>
<dbReference type="AlphaFoldDB" id="A0A7M7IY95"/>
<accession>A0A7M7IY95</accession>
<evidence type="ECO:0000313" key="2">
    <source>
        <dbReference type="EnsemblMetazoa" id="XP_016840002"/>
    </source>
</evidence>